<sequence length="91" mass="10640">LMKDGLKLNTIDSSIQAFSQQRPIVDTTAIIDHQKRSDKFSKIRKKLWNQPSIKTHQRHHLRLIDPDRARALTPSATIMTQLSRTIWMDYS</sequence>
<dbReference type="Proteomes" id="UP000011014">
    <property type="component" value="Unassembled WGS sequence"/>
</dbReference>
<dbReference type="EMBL" id="FN658173">
    <property type="protein sequence ID" value="CBY43385.1"/>
    <property type="molecule type" value="Genomic_DNA"/>
</dbReference>
<evidence type="ECO:0000313" key="1">
    <source>
        <dbReference type="EMBL" id="CBY43385.1"/>
    </source>
</evidence>
<feature type="non-terminal residue" evidence="1">
    <location>
        <position position="1"/>
    </location>
</feature>
<protein>
    <submittedName>
        <fullName evidence="1">Uncharacterized protein</fullName>
    </submittedName>
</protein>
<organism evidence="1">
    <name type="scientific">Oikopleura dioica</name>
    <name type="common">Tunicate</name>
    <dbReference type="NCBI Taxonomy" id="34765"/>
    <lineage>
        <taxon>Eukaryota</taxon>
        <taxon>Metazoa</taxon>
        <taxon>Chordata</taxon>
        <taxon>Tunicata</taxon>
        <taxon>Appendicularia</taxon>
        <taxon>Copelata</taxon>
        <taxon>Oikopleuridae</taxon>
        <taxon>Oikopleura</taxon>
    </lineage>
</organism>
<accession>E4Z6Q7</accession>
<proteinExistence type="predicted"/>
<reference evidence="1" key="1">
    <citation type="journal article" date="2010" name="Science">
        <title>Plasticity of animal genome architecture unmasked by rapid evolution of a pelagic tunicate.</title>
        <authorList>
            <person name="Denoeud F."/>
            <person name="Henriet S."/>
            <person name="Mungpakdee S."/>
            <person name="Aury J.M."/>
            <person name="Da Silva C."/>
            <person name="Brinkmann H."/>
            <person name="Mikhaleva J."/>
            <person name="Olsen L.C."/>
            <person name="Jubin C."/>
            <person name="Canestro C."/>
            <person name="Bouquet J.M."/>
            <person name="Danks G."/>
            <person name="Poulain J."/>
            <person name="Campsteijn C."/>
            <person name="Adamski M."/>
            <person name="Cross I."/>
            <person name="Yadetie F."/>
            <person name="Muffato M."/>
            <person name="Louis A."/>
            <person name="Butcher S."/>
            <person name="Tsagkogeorga G."/>
            <person name="Konrad A."/>
            <person name="Singh S."/>
            <person name="Jensen M.F."/>
            <person name="Cong E.H."/>
            <person name="Eikeseth-Otteraa H."/>
            <person name="Noel B."/>
            <person name="Anthouard V."/>
            <person name="Porcel B.M."/>
            <person name="Kachouri-Lafond R."/>
            <person name="Nishino A."/>
            <person name="Ugolini M."/>
            <person name="Chourrout P."/>
            <person name="Nishida H."/>
            <person name="Aasland R."/>
            <person name="Huzurbazar S."/>
            <person name="Westhof E."/>
            <person name="Delsuc F."/>
            <person name="Lehrach H."/>
            <person name="Reinhardt R."/>
            <person name="Weissenbach J."/>
            <person name="Roy S.W."/>
            <person name="Artiguenave F."/>
            <person name="Postlethwait J.H."/>
            <person name="Manak J.R."/>
            <person name="Thompson E.M."/>
            <person name="Jaillon O."/>
            <person name="Du Pasquier L."/>
            <person name="Boudinot P."/>
            <person name="Liberles D.A."/>
            <person name="Volff J.N."/>
            <person name="Philippe H."/>
            <person name="Lenhard B."/>
            <person name="Roest Crollius H."/>
            <person name="Wincker P."/>
            <person name="Chourrout D."/>
        </authorList>
    </citation>
    <scope>NUCLEOTIDE SEQUENCE [LARGE SCALE GENOMIC DNA]</scope>
</reference>
<dbReference type="AlphaFoldDB" id="E4Z6Q7"/>
<name>E4Z6Q7_OIKDI</name>
<gene>
    <name evidence="1" type="ORF">GSOID_T00027981001</name>
</gene>